<evidence type="ECO:0000256" key="4">
    <source>
        <dbReference type="PROSITE-ProRule" id="PRU00339"/>
    </source>
</evidence>
<gene>
    <name evidence="7" type="ORF">CAC42_5225</name>
</gene>
<dbReference type="InterPro" id="IPR011990">
    <property type="entry name" value="TPR-like_helical_dom_sf"/>
</dbReference>
<evidence type="ECO:0000256" key="3">
    <source>
        <dbReference type="ARBA" id="ARBA00023186"/>
    </source>
</evidence>
<dbReference type="AlphaFoldDB" id="A0A2K1QUE9"/>
<feature type="repeat" description="TPR" evidence="4">
    <location>
        <begin position="384"/>
        <end position="417"/>
    </location>
</feature>
<comment type="caution">
    <text evidence="7">The sequence shown here is derived from an EMBL/GenBank/DDBJ whole genome shotgun (WGS) entry which is preliminary data.</text>
</comment>
<dbReference type="OrthoDB" id="10250354at2759"/>
<feature type="compositionally biased region" description="Basic and acidic residues" evidence="5">
    <location>
        <begin position="33"/>
        <end position="51"/>
    </location>
</feature>
<reference evidence="7 8" key="1">
    <citation type="submission" date="2017-06" db="EMBL/GenBank/DDBJ databases">
        <title>Draft genome sequence of a variant of Elsinoe murrayae.</title>
        <authorList>
            <person name="Cheng Q."/>
        </authorList>
    </citation>
    <scope>NUCLEOTIDE SEQUENCE [LARGE SCALE GENOMIC DNA]</scope>
    <source>
        <strain evidence="7 8">CQ-2017a</strain>
    </source>
</reference>
<evidence type="ECO:0000256" key="5">
    <source>
        <dbReference type="SAM" id="MobiDB-lite"/>
    </source>
</evidence>
<dbReference type="InterPro" id="IPR013105">
    <property type="entry name" value="TPR_2"/>
</dbReference>
<dbReference type="PANTHER" id="PTHR44200:SF1">
    <property type="entry name" value="DNAJ HOMOLOG SUBFAMILY C MEMBER 7"/>
    <property type="match status" value="1"/>
</dbReference>
<dbReference type="FunFam" id="1.25.40.10:FF:000097">
    <property type="entry name" value="DnaJ homolog subfamily C member 7 homolog"/>
    <property type="match status" value="1"/>
</dbReference>
<dbReference type="Pfam" id="PF13432">
    <property type="entry name" value="TPR_16"/>
    <property type="match status" value="1"/>
</dbReference>
<dbReference type="SMART" id="SM00028">
    <property type="entry name" value="TPR"/>
    <property type="match status" value="7"/>
</dbReference>
<dbReference type="SUPFAM" id="SSF46565">
    <property type="entry name" value="Chaperone J-domain"/>
    <property type="match status" value="1"/>
</dbReference>
<protein>
    <submittedName>
        <fullName evidence="7">DnaJ subfamily C member 7</fullName>
    </submittedName>
</protein>
<dbReference type="InterPro" id="IPR001623">
    <property type="entry name" value="DnaJ_domain"/>
</dbReference>
<keyword evidence="1" id="KW-0677">Repeat</keyword>
<keyword evidence="8" id="KW-1185">Reference proteome</keyword>
<feature type="compositionally biased region" description="Polar residues" evidence="5">
    <location>
        <begin position="88"/>
        <end position="99"/>
    </location>
</feature>
<keyword evidence="3" id="KW-0143">Chaperone</keyword>
<dbReference type="InterPro" id="IPR018253">
    <property type="entry name" value="DnaJ_domain_CS"/>
</dbReference>
<dbReference type="Gene3D" id="1.10.287.110">
    <property type="entry name" value="DnaJ domain"/>
    <property type="match status" value="1"/>
</dbReference>
<dbReference type="PRINTS" id="PR00625">
    <property type="entry name" value="JDOMAIN"/>
</dbReference>
<dbReference type="InterPro" id="IPR036869">
    <property type="entry name" value="J_dom_sf"/>
</dbReference>
<feature type="compositionally biased region" description="Polar residues" evidence="5">
    <location>
        <begin position="13"/>
        <end position="32"/>
    </location>
</feature>
<dbReference type="PANTHER" id="PTHR44200">
    <property type="entry name" value="DNAJ HOMOLOG SUBFAMILY C MEMBER 7"/>
    <property type="match status" value="1"/>
</dbReference>
<feature type="region of interest" description="Disordered" evidence="5">
    <location>
        <begin position="630"/>
        <end position="649"/>
    </location>
</feature>
<dbReference type="PROSITE" id="PS50005">
    <property type="entry name" value="TPR"/>
    <property type="match status" value="3"/>
</dbReference>
<dbReference type="Pfam" id="PF07719">
    <property type="entry name" value="TPR_2"/>
    <property type="match status" value="1"/>
</dbReference>
<feature type="region of interest" description="Disordered" evidence="5">
    <location>
        <begin position="1"/>
        <end position="154"/>
    </location>
</feature>
<name>A0A2K1QUE9_9PEZI</name>
<sequence length="649" mass="70227">MVLPKLFTRKNKSTTSADVEPDSPTSLRSASRSPEKQDRKSRSSLHREPPTKSHSFSAATPRSSRRSPTKYQPEHPLNLPPDELRRLSTWSRSSAQYTIMNDEEMHNGSSVPSSPAAAPQTNGVNGDKAEENGAPEPPPHKESPKQEVSTEDAEAFKASGNKFFKAREWQKAIDEYSKAVEADPSSATYRSNRAAALMSAGKYAEALEDCKAADAREPNNPKTLHRLARVYTSLGQPDEALLVCDRIDPPASAKDKAPATTMKSHISQAEQLIQDGGSGSMAIYALDQAIRGLGPGVFEPRKWRLLRGEAYLKMGNINALGDAQNIAMSMLRSNSADPDALVLRGRALYGQGENEKAIQHFRQALSCDPDYKAAVKFLRMVQKLEKGKEEGNTHFKAGRYAKAIETYTEALAVDPSNKGTNSKILQNRALCNTKLKKWTEAIADCDAAIKLDPTYTKAKKTRAKALGENGDWEEAVKVLKEIQEGNPSEPGIAKEIRTAELELKKSKRKDYYKILGVEKDAGDSEIKKAYRKLAIVHHPDKNPDDPAAAERFKDIGEAYETLSDTEKRARYDSGEDLVDPSDMFGGGGMGGGGMGGIPPEMLFNMFGGGGGGGMGGGMGGGGPQFHFGGGGGHPFGAQGRRGAPGGFPF</sequence>
<dbReference type="PROSITE" id="PS00636">
    <property type="entry name" value="DNAJ_1"/>
    <property type="match status" value="1"/>
</dbReference>
<proteinExistence type="predicted"/>
<evidence type="ECO:0000313" key="8">
    <source>
        <dbReference type="Proteomes" id="UP000243797"/>
    </source>
</evidence>
<dbReference type="InParanoid" id="A0A2K1QUE9"/>
<organism evidence="7 8">
    <name type="scientific">Sphaceloma murrayae</name>
    <dbReference type="NCBI Taxonomy" id="2082308"/>
    <lineage>
        <taxon>Eukaryota</taxon>
        <taxon>Fungi</taxon>
        <taxon>Dikarya</taxon>
        <taxon>Ascomycota</taxon>
        <taxon>Pezizomycotina</taxon>
        <taxon>Dothideomycetes</taxon>
        <taxon>Dothideomycetidae</taxon>
        <taxon>Myriangiales</taxon>
        <taxon>Elsinoaceae</taxon>
        <taxon>Sphaceloma</taxon>
    </lineage>
</organism>
<dbReference type="EMBL" id="NKHZ01000039">
    <property type="protein sequence ID" value="PNS18686.1"/>
    <property type="molecule type" value="Genomic_DNA"/>
</dbReference>
<dbReference type="Gene3D" id="1.25.40.10">
    <property type="entry name" value="Tetratricopeptide repeat domain"/>
    <property type="match status" value="1"/>
</dbReference>
<dbReference type="STRING" id="2082308.A0A2K1QUE9"/>
<dbReference type="InterPro" id="IPR052758">
    <property type="entry name" value="SRC_co-chaperone"/>
</dbReference>
<accession>A0A2K1QUE9</accession>
<dbReference type="InterPro" id="IPR019734">
    <property type="entry name" value="TPR_rpt"/>
</dbReference>
<dbReference type="Proteomes" id="UP000243797">
    <property type="component" value="Unassembled WGS sequence"/>
</dbReference>
<dbReference type="Pfam" id="PF14559">
    <property type="entry name" value="TPR_19"/>
    <property type="match status" value="1"/>
</dbReference>
<evidence type="ECO:0000256" key="1">
    <source>
        <dbReference type="ARBA" id="ARBA00022737"/>
    </source>
</evidence>
<feature type="domain" description="J" evidence="6">
    <location>
        <begin position="510"/>
        <end position="575"/>
    </location>
</feature>
<keyword evidence="2 4" id="KW-0802">TPR repeat</keyword>
<dbReference type="FunFam" id="1.10.287.110:FF:000055">
    <property type="entry name" value="DnaJ subfamily C member 7"/>
    <property type="match status" value="1"/>
</dbReference>
<evidence type="ECO:0000313" key="7">
    <source>
        <dbReference type="EMBL" id="PNS18686.1"/>
    </source>
</evidence>
<evidence type="ECO:0000256" key="2">
    <source>
        <dbReference type="ARBA" id="ARBA00022803"/>
    </source>
</evidence>
<feature type="repeat" description="TPR" evidence="4">
    <location>
        <begin position="153"/>
        <end position="186"/>
    </location>
</feature>
<dbReference type="SMART" id="SM00271">
    <property type="entry name" value="DnaJ"/>
    <property type="match status" value="1"/>
</dbReference>
<dbReference type="PROSITE" id="PS50076">
    <property type="entry name" value="DNAJ_2"/>
    <property type="match status" value="1"/>
</dbReference>
<dbReference type="SUPFAM" id="SSF48452">
    <property type="entry name" value="TPR-like"/>
    <property type="match status" value="2"/>
</dbReference>
<feature type="compositionally biased region" description="Low complexity" evidence="5">
    <location>
        <begin position="109"/>
        <end position="119"/>
    </location>
</feature>
<dbReference type="Pfam" id="PF00226">
    <property type="entry name" value="DnaJ"/>
    <property type="match status" value="1"/>
</dbReference>
<dbReference type="CDD" id="cd06257">
    <property type="entry name" value="DnaJ"/>
    <property type="match status" value="1"/>
</dbReference>
<feature type="repeat" description="TPR" evidence="4">
    <location>
        <begin position="338"/>
        <end position="371"/>
    </location>
</feature>
<evidence type="ECO:0000259" key="6">
    <source>
        <dbReference type="PROSITE" id="PS50076"/>
    </source>
</evidence>